<keyword evidence="2" id="KW-1185">Reference proteome</keyword>
<gene>
    <name evidence="1" type="ORF">FKV42_11970</name>
</gene>
<evidence type="ECO:0000313" key="2">
    <source>
        <dbReference type="Proteomes" id="UP000319335"/>
    </source>
</evidence>
<dbReference type="Pfam" id="PF03692">
    <property type="entry name" value="CxxCxxCC"/>
    <property type="match status" value="1"/>
</dbReference>
<evidence type="ECO:0000313" key="1">
    <source>
        <dbReference type="EMBL" id="TQD23916.1"/>
    </source>
</evidence>
<sequence>MIKIIPAIEKQLEAVKDELQGVQDYPNEELISIIQEVGFECDFCARCCTRQFNDHVFLLNEDAIRMKQIDSDCMEPAPYFELCDRQGRFYVSGYALKAKKDGSCIFLNEENRCKIYDQRPTICSLYPYMLHREPDEDGNVDWRQISGLNQHGCYHTEIINEEASEIADQIKSYETGYLSQLIEFFKKAEQHFSKNKLKHVQGVYDREMRKFNKGAEITVFVYYNSEFVEHKFKRPELK</sequence>
<dbReference type="RefSeq" id="WP_154810541.1">
    <property type="nucleotide sequence ID" value="NZ_VIAQ01000019.1"/>
</dbReference>
<dbReference type="AlphaFoldDB" id="A0A7Z8KLU2"/>
<accession>A0A7Z8KLU2</accession>
<comment type="caution">
    <text evidence="1">The sequence shown here is derived from an EMBL/GenBank/DDBJ whole genome shotgun (WGS) entry which is preliminary data.</text>
</comment>
<organism evidence="1 2">
    <name type="scientific">Methanolobus vulcani</name>
    <dbReference type="NCBI Taxonomy" id="38026"/>
    <lineage>
        <taxon>Archaea</taxon>
        <taxon>Methanobacteriati</taxon>
        <taxon>Methanobacteriota</taxon>
        <taxon>Stenosarchaea group</taxon>
        <taxon>Methanomicrobia</taxon>
        <taxon>Methanosarcinales</taxon>
        <taxon>Methanosarcinaceae</taxon>
        <taxon>Methanolobus</taxon>
    </lineage>
</organism>
<dbReference type="EMBL" id="VIAQ01000019">
    <property type="protein sequence ID" value="TQD23916.1"/>
    <property type="molecule type" value="Genomic_DNA"/>
</dbReference>
<protein>
    <submittedName>
        <fullName evidence="1">YkgJ family cysteine cluster protein</fullName>
    </submittedName>
</protein>
<name>A0A7Z8KLU2_9EURY</name>
<dbReference type="Proteomes" id="UP000319335">
    <property type="component" value="Unassembled WGS sequence"/>
</dbReference>
<dbReference type="PANTHER" id="PTHR35866">
    <property type="entry name" value="PUTATIVE-RELATED"/>
    <property type="match status" value="1"/>
</dbReference>
<dbReference type="PANTHER" id="PTHR35866:SF1">
    <property type="entry name" value="YKGJ FAMILY CYSTEINE CLUSTER PROTEIN"/>
    <property type="match status" value="1"/>
</dbReference>
<reference evidence="1 2" key="1">
    <citation type="submission" date="2019-06" db="EMBL/GenBank/DDBJ databases">
        <title>Draft genome sequence of Methanolobus vulcani B1d.</title>
        <authorList>
            <person name="Creighbaum A.J."/>
            <person name="Ticak T."/>
            <person name="Hariraju D."/>
            <person name="Arivett B.A."/>
            <person name="Ferguson D.J.Jr."/>
        </authorList>
    </citation>
    <scope>NUCLEOTIDE SEQUENCE [LARGE SCALE GENOMIC DNA]</scope>
    <source>
        <strain evidence="1 2">B1d</strain>
    </source>
</reference>
<proteinExistence type="predicted"/>
<dbReference type="InterPro" id="IPR005358">
    <property type="entry name" value="Puta_zinc/iron-chelating_dom"/>
</dbReference>
<dbReference type="OrthoDB" id="36424at2157"/>